<dbReference type="InterPro" id="IPR023346">
    <property type="entry name" value="Lysozyme-like_dom_sf"/>
</dbReference>
<dbReference type="KEGG" id="vta:A0116"/>
<reference evidence="3 4" key="1">
    <citation type="submission" date="2017-10" db="EMBL/GenBank/DDBJ databases">
        <authorList>
            <person name="Banno H."/>
            <person name="Chua N.-H."/>
        </authorList>
    </citation>
    <scope>NUCLEOTIDE SEQUENCE [LARGE SCALE GENOMIC DNA]</scope>
    <source>
        <strain evidence="3">Vibrio tapetis CECT4600</strain>
    </source>
</reference>
<accession>A0A2N8Z848</accession>
<dbReference type="SUPFAM" id="SSF53955">
    <property type="entry name" value="Lysozyme-like"/>
    <property type="match status" value="1"/>
</dbReference>
<evidence type="ECO:0000313" key="4">
    <source>
        <dbReference type="Proteomes" id="UP000235828"/>
    </source>
</evidence>
<gene>
    <name evidence="3" type="ORF">VTAP4600_A0116</name>
</gene>
<protein>
    <recommendedName>
        <fullName evidence="2">Transglycosylase SLT domain-containing protein</fullName>
    </recommendedName>
</protein>
<dbReference type="OrthoDB" id="9789144at2"/>
<keyword evidence="4" id="KW-1185">Reference proteome</keyword>
<name>A0A2N8Z848_9VIBR</name>
<dbReference type="RefSeq" id="WP_102521025.1">
    <property type="nucleotide sequence ID" value="NZ_LT960611.1"/>
</dbReference>
<evidence type="ECO:0000313" key="3">
    <source>
        <dbReference type="EMBL" id="SON48095.1"/>
    </source>
</evidence>
<dbReference type="InterPro" id="IPR045795">
    <property type="entry name" value="SLT_4"/>
</dbReference>
<dbReference type="Pfam" id="PF19489">
    <property type="entry name" value="SLT_4"/>
    <property type="match status" value="1"/>
</dbReference>
<sequence length="203" mass="23363">MTRTAGRTLIAVVLAVLVAGCATAPPKKQSNLCDIFREKPSWYDDALAMEKEWGTPVHVAMAFVKQESSFIHDARPPKYYLLGFIPWGRVSSAYGYAQAQDPAWSDFQKATSHGGSRTNFDDSMMFIGWYTSETQRQLKVSKWDAYNQYLAYHEGRGGYKRKSYTKKPSLIKVARKVEQQAKTYGWQLKQCREELDDNRSWFF</sequence>
<proteinExistence type="predicted"/>
<dbReference type="PROSITE" id="PS51257">
    <property type="entry name" value="PROKAR_LIPOPROTEIN"/>
    <property type="match status" value="1"/>
</dbReference>
<dbReference type="AlphaFoldDB" id="A0A2N8Z848"/>
<dbReference type="EMBL" id="LT960611">
    <property type="protein sequence ID" value="SON48095.1"/>
    <property type="molecule type" value="Genomic_DNA"/>
</dbReference>
<organism evidence="3 4">
    <name type="scientific">Vibrio tapetis subsp. tapetis</name>
    <dbReference type="NCBI Taxonomy" id="1671868"/>
    <lineage>
        <taxon>Bacteria</taxon>
        <taxon>Pseudomonadati</taxon>
        <taxon>Pseudomonadota</taxon>
        <taxon>Gammaproteobacteria</taxon>
        <taxon>Vibrionales</taxon>
        <taxon>Vibrionaceae</taxon>
        <taxon>Vibrio</taxon>
    </lineage>
</organism>
<dbReference type="Gene3D" id="1.10.530.10">
    <property type="match status" value="1"/>
</dbReference>
<feature type="domain" description="Transglycosylase SLT" evidence="2">
    <location>
        <begin position="10"/>
        <end position="191"/>
    </location>
</feature>
<keyword evidence="1" id="KW-0732">Signal</keyword>
<dbReference type="Proteomes" id="UP000235828">
    <property type="component" value="Chromosome A"/>
</dbReference>
<evidence type="ECO:0000259" key="2">
    <source>
        <dbReference type="Pfam" id="PF19489"/>
    </source>
</evidence>
<feature type="chain" id="PRO_5018218805" description="Transglycosylase SLT domain-containing protein" evidence="1">
    <location>
        <begin position="25"/>
        <end position="203"/>
    </location>
</feature>
<feature type="signal peptide" evidence="1">
    <location>
        <begin position="1"/>
        <end position="24"/>
    </location>
</feature>
<evidence type="ECO:0000256" key="1">
    <source>
        <dbReference type="SAM" id="SignalP"/>
    </source>
</evidence>